<feature type="transmembrane region" description="Helical" evidence="6">
    <location>
        <begin position="278"/>
        <end position="301"/>
    </location>
</feature>
<feature type="domain" description="CUB" evidence="7">
    <location>
        <begin position="106"/>
        <end position="229"/>
    </location>
</feature>
<dbReference type="InterPro" id="IPR000859">
    <property type="entry name" value="CUB_dom"/>
</dbReference>
<dbReference type="PANTHER" id="PTHR24251:SF28">
    <property type="entry name" value="NEUROPILIN AND TOLLOID-LIKE, ISOFORM B"/>
    <property type="match status" value="1"/>
</dbReference>
<keyword evidence="6" id="KW-0472">Membrane</keyword>
<proteinExistence type="predicted"/>
<evidence type="ECO:0000313" key="9">
    <source>
        <dbReference type="Proteomes" id="UP001162480"/>
    </source>
</evidence>
<dbReference type="PROSITE" id="PS01180">
    <property type="entry name" value="CUB"/>
    <property type="match status" value="2"/>
</dbReference>
<reference evidence="8" key="1">
    <citation type="submission" date="2023-08" db="EMBL/GenBank/DDBJ databases">
        <authorList>
            <person name="Alioto T."/>
            <person name="Alioto T."/>
            <person name="Gomez Garrido J."/>
        </authorList>
    </citation>
    <scope>NUCLEOTIDE SEQUENCE</scope>
</reference>
<dbReference type="InterPro" id="IPR036055">
    <property type="entry name" value="LDL_receptor-like_sf"/>
</dbReference>
<evidence type="ECO:0000259" key="7">
    <source>
        <dbReference type="PROSITE" id="PS01180"/>
    </source>
</evidence>
<evidence type="ECO:0000256" key="4">
    <source>
        <dbReference type="SAM" id="Coils"/>
    </source>
</evidence>
<dbReference type="PROSITE" id="PS50068">
    <property type="entry name" value="LDLRA_2"/>
    <property type="match status" value="1"/>
</dbReference>
<gene>
    <name evidence="8" type="ORF">OCTVUL_1B000048</name>
</gene>
<keyword evidence="2 3" id="KW-1015">Disulfide bond</keyword>
<protein>
    <submittedName>
        <fullName evidence="8">And tolloid 2</fullName>
    </submittedName>
</protein>
<keyword evidence="9" id="KW-1185">Reference proteome</keyword>
<dbReference type="InterPro" id="IPR035914">
    <property type="entry name" value="Sperma_CUB_dom_sf"/>
</dbReference>
<keyword evidence="6" id="KW-0812">Transmembrane</keyword>
<sequence>MLHLSANSAPKGYKIHLDFKNNFILEESPECNYDYLEIRDGPFGYSPLLKRHCGRDFPPFYLSSSRYLWLRFKTDDNVHKKGFHATYSYQKDESSKFSKDPRKAVCRIFINAKTNDGIISEEDIPTSVMSIIKRSRTKVPIDCTWEIRAPPDSHVQLSPVSIELTRSGECDLNYMSFYKPTTILEAMSAKYCEGRKVVPVSSDRNRIFLRVFSKTIYLMPKFKFLYTVFRNGECSENEFSCDERCLHKSLKCNKNANCKDSTDENSCNSPSGLNIPHYAIILGAIGLVLLLIIFISVCYTLRRKKKEQKKEMEMLKKHAKQLEATAAAAIANSAATSSPARSAMSHSPGLRINNASPNSYVSLPRRNEEHEFCNDPANRSSFTSTLPPPFIDNEHLTTEKLMETAYFKKYFPSDNCHDEDISPCSTLTSGQPSTVFIEKHQPPPSSPNRDVSSYWKPQPTTKLEQTVPPFYSSVNKNIPYKASLSPNTVLKDPLSAKPLPIFNSSDIEFDNEIGPM</sequence>
<dbReference type="PROSITE" id="PS01209">
    <property type="entry name" value="LDLRA_1"/>
    <property type="match status" value="1"/>
</dbReference>
<name>A0AA36BN17_OCTVU</name>
<feature type="coiled-coil region" evidence="4">
    <location>
        <begin position="302"/>
        <end position="332"/>
    </location>
</feature>
<organism evidence="8 9">
    <name type="scientific">Octopus vulgaris</name>
    <name type="common">Common octopus</name>
    <dbReference type="NCBI Taxonomy" id="6645"/>
    <lineage>
        <taxon>Eukaryota</taxon>
        <taxon>Metazoa</taxon>
        <taxon>Spiralia</taxon>
        <taxon>Lophotrochozoa</taxon>
        <taxon>Mollusca</taxon>
        <taxon>Cephalopoda</taxon>
        <taxon>Coleoidea</taxon>
        <taxon>Octopodiformes</taxon>
        <taxon>Octopoda</taxon>
        <taxon>Incirrata</taxon>
        <taxon>Octopodidae</taxon>
        <taxon>Octopus</taxon>
    </lineage>
</organism>
<dbReference type="SUPFAM" id="SSF49854">
    <property type="entry name" value="Spermadhesin, CUB domain"/>
    <property type="match status" value="2"/>
</dbReference>
<dbReference type="InterPro" id="IPR002172">
    <property type="entry name" value="LDrepeatLR_classA_rpt"/>
</dbReference>
<feature type="domain" description="CUB" evidence="7">
    <location>
        <begin position="1"/>
        <end position="90"/>
    </location>
</feature>
<feature type="region of interest" description="Disordered" evidence="5">
    <location>
        <begin position="438"/>
        <end position="459"/>
    </location>
</feature>
<dbReference type="CDD" id="cd00041">
    <property type="entry name" value="CUB"/>
    <property type="match status" value="2"/>
</dbReference>
<dbReference type="EMBL" id="OX597833">
    <property type="protein sequence ID" value="CAI9737395.1"/>
    <property type="molecule type" value="Genomic_DNA"/>
</dbReference>
<keyword evidence="1" id="KW-0677">Repeat</keyword>
<dbReference type="AlphaFoldDB" id="A0AA36BN17"/>
<evidence type="ECO:0000256" key="5">
    <source>
        <dbReference type="SAM" id="MobiDB-lite"/>
    </source>
</evidence>
<keyword evidence="4" id="KW-0175">Coiled coil</keyword>
<dbReference type="Proteomes" id="UP001162480">
    <property type="component" value="Chromosome 20"/>
</dbReference>
<dbReference type="SMART" id="SM00192">
    <property type="entry name" value="LDLa"/>
    <property type="match status" value="1"/>
</dbReference>
<evidence type="ECO:0000313" key="8">
    <source>
        <dbReference type="EMBL" id="CAI9737395.1"/>
    </source>
</evidence>
<feature type="disulfide bond" evidence="3">
    <location>
        <begin position="252"/>
        <end position="267"/>
    </location>
</feature>
<dbReference type="PANTHER" id="PTHR24251">
    <property type="entry name" value="OVOCHYMASE-RELATED"/>
    <property type="match status" value="1"/>
</dbReference>
<evidence type="ECO:0000256" key="6">
    <source>
        <dbReference type="SAM" id="Phobius"/>
    </source>
</evidence>
<evidence type="ECO:0000256" key="2">
    <source>
        <dbReference type="ARBA" id="ARBA00023157"/>
    </source>
</evidence>
<dbReference type="Pfam" id="PF00431">
    <property type="entry name" value="CUB"/>
    <property type="match status" value="2"/>
</dbReference>
<comment type="caution">
    <text evidence="3">Lacks conserved residue(s) required for the propagation of feature annotation.</text>
</comment>
<dbReference type="Gene3D" id="2.60.120.290">
    <property type="entry name" value="Spermadhesin, CUB domain"/>
    <property type="match status" value="2"/>
</dbReference>
<keyword evidence="6" id="KW-1133">Transmembrane helix</keyword>
<accession>A0AA36BN17</accession>
<dbReference type="SUPFAM" id="SSF57424">
    <property type="entry name" value="LDL receptor-like module"/>
    <property type="match status" value="1"/>
</dbReference>
<dbReference type="Gene3D" id="4.10.400.10">
    <property type="entry name" value="Low-density Lipoprotein Receptor"/>
    <property type="match status" value="1"/>
</dbReference>
<evidence type="ECO:0000256" key="1">
    <source>
        <dbReference type="ARBA" id="ARBA00022737"/>
    </source>
</evidence>
<evidence type="ECO:0000256" key="3">
    <source>
        <dbReference type="PROSITE-ProRule" id="PRU00124"/>
    </source>
</evidence>
<dbReference type="InterPro" id="IPR023415">
    <property type="entry name" value="LDLR_class-A_CS"/>
</dbReference>
<dbReference type="SMART" id="SM00042">
    <property type="entry name" value="CUB"/>
    <property type="match status" value="2"/>
</dbReference>